<reference evidence="1" key="1">
    <citation type="journal article" date="2015" name="Nature">
        <title>Complex archaea that bridge the gap between prokaryotes and eukaryotes.</title>
        <authorList>
            <person name="Spang A."/>
            <person name="Saw J.H."/>
            <person name="Jorgensen S.L."/>
            <person name="Zaremba-Niedzwiedzka K."/>
            <person name="Martijn J."/>
            <person name="Lind A.E."/>
            <person name="van Eijk R."/>
            <person name="Schleper C."/>
            <person name="Guy L."/>
            <person name="Ettema T.J."/>
        </authorList>
    </citation>
    <scope>NUCLEOTIDE SEQUENCE</scope>
</reference>
<gene>
    <name evidence="1" type="ORF">LCGC14_2763220</name>
</gene>
<accession>A0A0F8YYF6</accession>
<dbReference type="AlphaFoldDB" id="A0A0F8YYF6"/>
<sequence>MTLTKRQLFVVEEVLTGRPVKQVAEGLGVSVRQVYYLLERAREDDRLETYFTLRDAAQRELKKVKQSKRWPYERGAQERAALWLLKRFCDHEELSELGVL</sequence>
<dbReference type="GO" id="GO:0006355">
    <property type="term" value="P:regulation of DNA-templated transcription"/>
    <property type="evidence" value="ECO:0007669"/>
    <property type="project" value="InterPro"/>
</dbReference>
<evidence type="ECO:0000313" key="1">
    <source>
        <dbReference type="EMBL" id="KKK86438.1"/>
    </source>
</evidence>
<dbReference type="GO" id="GO:0003677">
    <property type="term" value="F:DNA binding"/>
    <property type="evidence" value="ECO:0007669"/>
    <property type="project" value="InterPro"/>
</dbReference>
<dbReference type="SUPFAM" id="SSF46894">
    <property type="entry name" value="C-terminal effector domain of the bipartite response regulators"/>
    <property type="match status" value="1"/>
</dbReference>
<comment type="caution">
    <text evidence="1">The sequence shown here is derived from an EMBL/GenBank/DDBJ whole genome shotgun (WGS) entry which is preliminary data.</text>
</comment>
<dbReference type="EMBL" id="LAZR01050846">
    <property type="protein sequence ID" value="KKK86438.1"/>
    <property type="molecule type" value="Genomic_DNA"/>
</dbReference>
<protein>
    <submittedName>
        <fullName evidence="1">Uncharacterized protein</fullName>
    </submittedName>
</protein>
<name>A0A0F8YYF6_9ZZZZ</name>
<organism evidence="1">
    <name type="scientific">marine sediment metagenome</name>
    <dbReference type="NCBI Taxonomy" id="412755"/>
    <lineage>
        <taxon>unclassified sequences</taxon>
        <taxon>metagenomes</taxon>
        <taxon>ecological metagenomes</taxon>
    </lineage>
</organism>
<proteinExistence type="predicted"/>
<dbReference type="InterPro" id="IPR016032">
    <property type="entry name" value="Sig_transdc_resp-reg_C-effctor"/>
</dbReference>